<dbReference type="EMBL" id="JBGFUD010000825">
    <property type="protein sequence ID" value="MFH4975300.1"/>
    <property type="molecule type" value="Genomic_DNA"/>
</dbReference>
<dbReference type="FunFam" id="1.10.150.40:FF:000005">
    <property type="entry name" value="Barrier-to-autointegration factor 1"/>
    <property type="match status" value="1"/>
</dbReference>
<evidence type="ECO:0000256" key="2">
    <source>
        <dbReference type="ARBA" id="ARBA00022553"/>
    </source>
</evidence>
<dbReference type="SUPFAM" id="SSF47798">
    <property type="entry name" value="Barrier-to-autointegration factor, BAF"/>
    <property type="match status" value="1"/>
</dbReference>
<dbReference type="PANTHER" id="PTHR47507:SF6">
    <property type="entry name" value="BARRIER-TO-AUTOINTEGRATION FACTOR"/>
    <property type="match status" value="1"/>
</dbReference>
<dbReference type="InterPro" id="IPR004122">
    <property type="entry name" value="BAF_prot"/>
</dbReference>
<dbReference type="GO" id="GO:0005634">
    <property type="term" value="C:nucleus"/>
    <property type="evidence" value="ECO:0007669"/>
    <property type="project" value="UniProtKB-SubCell"/>
</dbReference>
<keyword evidence="2" id="KW-0597">Phosphoprotein</keyword>
<accession>A0ABD6EG65</accession>
<dbReference type="InterPro" id="IPR036617">
    <property type="entry name" value="BAF_sf"/>
</dbReference>
<sequence>MSPSSAAHCKFISEPMGDKPITAIPGIGPTCAAKFTNAGYEKANALFGKFLLLKKNKEGFIQFLKETGGMPEHHAKSVYECFDEWSQIYLS</sequence>
<dbReference type="AlphaFoldDB" id="A0ABD6EG65"/>
<dbReference type="Gene3D" id="1.10.150.40">
    <property type="entry name" value="Barrier-to-autointegration factor, BAF"/>
    <property type="match status" value="1"/>
</dbReference>
<evidence type="ECO:0000256" key="6">
    <source>
        <dbReference type="ARBA" id="ARBA00064955"/>
    </source>
</evidence>
<evidence type="ECO:0000313" key="8">
    <source>
        <dbReference type="EMBL" id="MFH4975300.1"/>
    </source>
</evidence>
<proteinExistence type="inferred from homology"/>
<comment type="similarity">
    <text evidence="5">Belongs to the BAF family.</text>
</comment>
<protein>
    <recommendedName>
        <fullName evidence="7">Barrier-to-autointegration factor 1</fullName>
    </recommendedName>
</protein>
<evidence type="ECO:0000256" key="3">
    <source>
        <dbReference type="ARBA" id="ARBA00023125"/>
    </source>
</evidence>
<comment type="caution">
    <text evidence="8">The sequence shown here is derived from an EMBL/GenBank/DDBJ whole genome shotgun (WGS) entry which is preliminary data.</text>
</comment>
<comment type="subcellular location">
    <subcellularLocation>
        <location evidence="1">Nucleus</location>
    </subcellularLocation>
</comment>
<name>A0ABD6EG65_9BILA</name>
<keyword evidence="3" id="KW-0238">DNA-binding</keyword>
<evidence type="ECO:0000256" key="5">
    <source>
        <dbReference type="ARBA" id="ARBA00038496"/>
    </source>
</evidence>
<dbReference type="PANTHER" id="PTHR47507">
    <property type="entry name" value="BARRIER TO AUTOINTEGRATION FACTOR 2"/>
    <property type="match status" value="1"/>
</dbReference>
<gene>
    <name evidence="8" type="ORF">AB6A40_002009</name>
</gene>
<reference evidence="8 9" key="1">
    <citation type="submission" date="2024-08" db="EMBL/GenBank/DDBJ databases">
        <title>Gnathostoma spinigerum genome.</title>
        <authorList>
            <person name="Gonzalez-Bertolin B."/>
            <person name="Monzon S."/>
            <person name="Zaballos A."/>
            <person name="Jimenez P."/>
            <person name="Dekumyoy P."/>
            <person name="Varona S."/>
            <person name="Cuesta I."/>
            <person name="Sumanam S."/>
            <person name="Adisakwattana P."/>
            <person name="Gasser R.B."/>
            <person name="Hernandez-Gonzalez A."/>
            <person name="Young N.D."/>
            <person name="Perteguer M.J."/>
        </authorList>
    </citation>
    <scope>NUCLEOTIDE SEQUENCE [LARGE SCALE GENOMIC DNA]</scope>
    <source>
        <strain evidence="8">AL3</strain>
        <tissue evidence="8">Liver</tissue>
    </source>
</reference>
<evidence type="ECO:0000256" key="1">
    <source>
        <dbReference type="ARBA" id="ARBA00004123"/>
    </source>
</evidence>
<evidence type="ECO:0000256" key="4">
    <source>
        <dbReference type="ARBA" id="ARBA00023242"/>
    </source>
</evidence>
<dbReference type="Proteomes" id="UP001608902">
    <property type="component" value="Unassembled WGS sequence"/>
</dbReference>
<comment type="subunit">
    <text evidence="6">Interacts with emr-1 and lem-2. Interacts with lem-4l, leading to decreased phosphorylation by VRK1 and promoting dephosphorylation by protein phosphatase 2A (PP2A).</text>
</comment>
<evidence type="ECO:0000256" key="7">
    <source>
        <dbReference type="ARBA" id="ARBA00069025"/>
    </source>
</evidence>
<keyword evidence="4" id="KW-0539">Nucleus</keyword>
<dbReference type="GO" id="GO:0003677">
    <property type="term" value="F:DNA binding"/>
    <property type="evidence" value="ECO:0007669"/>
    <property type="project" value="UniProtKB-KW"/>
</dbReference>
<evidence type="ECO:0000313" key="9">
    <source>
        <dbReference type="Proteomes" id="UP001608902"/>
    </source>
</evidence>
<keyword evidence="9" id="KW-1185">Reference proteome</keyword>
<dbReference type="Pfam" id="PF02961">
    <property type="entry name" value="SAM_BAF"/>
    <property type="match status" value="1"/>
</dbReference>
<dbReference type="InterPro" id="IPR051387">
    <property type="entry name" value="BAF"/>
</dbReference>
<organism evidence="8 9">
    <name type="scientific">Gnathostoma spinigerum</name>
    <dbReference type="NCBI Taxonomy" id="75299"/>
    <lineage>
        <taxon>Eukaryota</taxon>
        <taxon>Metazoa</taxon>
        <taxon>Ecdysozoa</taxon>
        <taxon>Nematoda</taxon>
        <taxon>Chromadorea</taxon>
        <taxon>Rhabditida</taxon>
        <taxon>Spirurina</taxon>
        <taxon>Gnathostomatomorpha</taxon>
        <taxon>Gnathostomatoidea</taxon>
        <taxon>Gnathostomatidae</taxon>
        <taxon>Gnathostoma</taxon>
    </lineage>
</organism>
<dbReference type="SMART" id="SM01023">
    <property type="entry name" value="BAF"/>
    <property type="match status" value="1"/>
</dbReference>